<organism evidence="1">
    <name type="scientific">Candidatus Kentrum sp. LFY</name>
    <dbReference type="NCBI Taxonomy" id="2126342"/>
    <lineage>
        <taxon>Bacteria</taxon>
        <taxon>Pseudomonadati</taxon>
        <taxon>Pseudomonadota</taxon>
        <taxon>Gammaproteobacteria</taxon>
        <taxon>Candidatus Kentrum</taxon>
    </lineage>
</organism>
<name>A0A450UYG3_9GAMM</name>
<sequence length="63" mass="7236">MYCLARPLAATKICKKPLRPRPNIRAVMPIVEEELHKRRMNTGLIELPKIQRFPDVVLSAALK</sequence>
<dbReference type="AlphaFoldDB" id="A0A450UYG3"/>
<dbReference type="EMBL" id="CAADFF010000104">
    <property type="protein sequence ID" value="VFJ97551.1"/>
    <property type="molecule type" value="Genomic_DNA"/>
</dbReference>
<protein>
    <submittedName>
        <fullName evidence="1">Uncharacterized protein</fullName>
    </submittedName>
</protein>
<reference evidence="1" key="1">
    <citation type="submission" date="2019-02" db="EMBL/GenBank/DDBJ databases">
        <authorList>
            <person name="Gruber-Vodicka R. H."/>
            <person name="Seah K. B. B."/>
        </authorList>
    </citation>
    <scope>NUCLEOTIDE SEQUENCE</scope>
    <source>
        <strain evidence="1">BECK_M7</strain>
    </source>
</reference>
<accession>A0A450UYG3</accession>
<gene>
    <name evidence="1" type="ORF">BECKLFY1418B_GA0070995_11043</name>
</gene>
<evidence type="ECO:0000313" key="1">
    <source>
        <dbReference type="EMBL" id="VFJ97551.1"/>
    </source>
</evidence>
<proteinExistence type="predicted"/>